<dbReference type="Gene3D" id="2.60.40.1190">
    <property type="match status" value="1"/>
</dbReference>
<dbReference type="InterPro" id="IPR010502">
    <property type="entry name" value="Carb-bd_dom_fam9"/>
</dbReference>
<dbReference type="PANTHER" id="PTHR35532">
    <property type="entry name" value="SIMILAR TO POLYHYDROXYALKANOATE DEPOLYMERASE"/>
    <property type="match status" value="1"/>
</dbReference>
<gene>
    <name evidence="3" type="ORF">SAMN04515674_102334</name>
</gene>
<dbReference type="GO" id="GO:0030246">
    <property type="term" value="F:carbohydrate binding"/>
    <property type="evidence" value="ECO:0007669"/>
    <property type="project" value="InterPro"/>
</dbReference>
<dbReference type="STRING" id="1079859.SAMN04515674_102334"/>
<reference evidence="3 4" key="1">
    <citation type="submission" date="2016-10" db="EMBL/GenBank/DDBJ databases">
        <authorList>
            <person name="de Groot N.N."/>
        </authorList>
    </citation>
    <scope>NUCLEOTIDE SEQUENCE [LARGE SCALE GENOMIC DNA]</scope>
    <source>
        <strain evidence="4">E92,LMG 26720,CCM 7988</strain>
    </source>
</reference>
<dbReference type="RefSeq" id="WP_092012973.1">
    <property type="nucleotide sequence ID" value="NZ_FOXH01000002.1"/>
</dbReference>
<evidence type="ECO:0000313" key="4">
    <source>
        <dbReference type="Proteomes" id="UP000199306"/>
    </source>
</evidence>
<organism evidence="3 4">
    <name type="scientific">Pseudarcicella hirudinis</name>
    <dbReference type="NCBI Taxonomy" id="1079859"/>
    <lineage>
        <taxon>Bacteria</taxon>
        <taxon>Pseudomonadati</taxon>
        <taxon>Bacteroidota</taxon>
        <taxon>Cytophagia</taxon>
        <taxon>Cytophagales</taxon>
        <taxon>Flectobacillaceae</taxon>
        <taxon>Pseudarcicella</taxon>
    </lineage>
</organism>
<dbReference type="Proteomes" id="UP000199306">
    <property type="component" value="Unassembled WGS sequence"/>
</dbReference>
<sequence>MKKLLLTGIGLLCSWQIFAQNAPFPKHYLCYRTSTPVKIDGHLSENSWKNAEWTEKFVDIEGDKKPAPAQDTKIKMLWDDHYLYIAAVLEEKDIWAYQNKKDQIVFLENDFEVFLDPDGDTHNYFELEINALNNTFDLFLSKPYRNGGPALISWDVKGLKSAVSIEGTVNNPSDKDKRWTIEMAIPFSSVTLGTKSGEIPKDRSFWKANFSRVEWQTKVVNGKYIRLENPENHQLLPENNWVWTPQGAIDMHKPERWGYLIFSTNEAGKPASAFEIPYEEKMRAFIWDLYYKEQAFFHENKRFTQDIKELGLSQNDIMIDSFSNIITPEASAHSFIITLDCPDKNLKVSVNNDSKINTSFTQP</sequence>
<accession>A0A1I5P801</accession>
<evidence type="ECO:0000313" key="3">
    <source>
        <dbReference type="EMBL" id="SFP30224.1"/>
    </source>
</evidence>
<protein>
    <submittedName>
        <fullName evidence="3">Carbohydrate family 9 binding domain-like</fullName>
    </submittedName>
</protein>
<name>A0A1I5P801_9BACT</name>
<dbReference type="GO" id="GO:0004553">
    <property type="term" value="F:hydrolase activity, hydrolyzing O-glycosyl compounds"/>
    <property type="evidence" value="ECO:0007669"/>
    <property type="project" value="InterPro"/>
</dbReference>
<evidence type="ECO:0000259" key="2">
    <source>
        <dbReference type="Pfam" id="PF06452"/>
    </source>
</evidence>
<keyword evidence="1" id="KW-0732">Signal</keyword>
<dbReference type="OrthoDB" id="9786766at2"/>
<dbReference type="CDD" id="cd09620">
    <property type="entry name" value="CBM9_like_3"/>
    <property type="match status" value="1"/>
</dbReference>
<evidence type="ECO:0000256" key="1">
    <source>
        <dbReference type="SAM" id="SignalP"/>
    </source>
</evidence>
<feature type="chain" id="PRO_5011756862" evidence="1">
    <location>
        <begin position="20"/>
        <end position="363"/>
    </location>
</feature>
<dbReference type="GO" id="GO:0016052">
    <property type="term" value="P:carbohydrate catabolic process"/>
    <property type="evidence" value="ECO:0007669"/>
    <property type="project" value="InterPro"/>
</dbReference>
<feature type="signal peptide" evidence="1">
    <location>
        <begin position="1"/>
        <end position="19"/>
    </location>
</feature>
<dbReference type="EMBL" id="FOXH01000002">
    <property type="protein sequence ID" value="SFP30224.1"/>
    <property type="molecule type" value="Genomic_DNA"/>
</dbReference>
<keyword evidence="4" id="KW-1185">Reference proteome</keyword>
<dbReference type="Pfam" id="PF06452">
    <property type="entry name" value="CBM9_1"/>
    <property type="match status" value="1"/>
</dbReference>
<dbReference type="PANTHER" id="PTHR35532:SF5">
    <property type="entry name" value="CARBOHYDRATE-BINDING DOMAIN-CONTAINING PROTEIN"/>
    <property type="match status" value="1"/>
</dbReference>
<feature type="domain" description="Carbohydrate-binding" evidence="2">
    <location>
        <begin position="39"/>
        <end position="190"/>
    </location>
</feature>
<dbReference type="AlphaFoldDB" id="A0A1I5P801"/>
<dbReference type="SUPFAM" id="SSF49344">
    <property type="entry name" value="CBD9-like"/>
    <property type="match status" value="1"/>
</dbReference>
<proteinExistence type="predicted"/>